<organism evidence="1 2">
    <name type="scientific">Sinomonas terrae</name>
    <dbReference type="NCBI Taxonomy" id="2908838"/>
    <lineage>
        <taxon>Bacteria</taxon>
        <taxon>Bacillati</taxon>
        <taxon>Actinomycetota</taxon>
        <taxon>Actinomycetes</taxon>
        <taxon>Micrococcales</taxon>
        <taxon>Micrococcaceae</taxon>
        <taxon>Sinomonas</taxon>
    </lineage>
</organism>
<accession>A0ABS9U3A2</accession>
<dbReference type="Proteomes" id="UP001202922">
    <property type="component" value="Unassembled WGS sequence"/>
</dbReference>
<dbReference type="Gene3D" id="1.20.120.160">
    <property type="entry name" value="HPT domain"/>
    <property type="match status" value="1"/>
</dbReference>
<dbReference type="SUPFAM" id="SSF47226">
    <property type="entry name" value="Histidine-containing phosphotransfer domain, HPT domain"/>
    <property type="match status" value="1"/>
</dbReference>
<dbReference type="InterPro" id="IPR036641">
    <property type="entry name" value="HPT_dom_sf"/>
</dbReference>
<evidence type="ECO:0000313" key="1">
    <source>
        <dbReference type="EMBL" id="MCH6471186.1"/>
    </source>
</evidence>
<proteinExistence type="predicted"/>
<reference evidence="1 2" key="1">
    <citation type="submission" date="2022-03" db="EMBL/GenBank/DDBJ databases">
        <title>Sinomonas sp. isolated from a soil.</title>
        <authorList>
            <person name="Han J."/>
            <person name="Kim D.-U."/>
        </authorList>
    </citation>
    <scope>NUCLEOTIDE SEQUENCE [LARGE SCALE GENOMIC DNA]</scope>
    <source>
        <strain evidence="1 2">5-5</strain>
    </source>
</reference>
<protein>
    <submittedName>
        <fullName evidence="1">Hpt domain-containing protein</fullName>
    </submittedName>
</protein>
<dbReference type="RefSeq" id="WP_241054803.1">
    <property type="nucleotide sequence ID" value="NZ_JAKZBV010000001.1"/>
</dbReference>
<keyword evidence="2" id="KW-1185">Reference proteome</keyword>
<gene>
    <name evidence="1" type="ORF">L0M17_14565</name>
</gene>
<evidence type="ECO:0000313" key="2">
    <source>
        <dbReference type="Proteomes" id="UP001202922"/>
    </source>
</evidence>
<comment type="caution">
    <text evidence="1">The sequence shown here is derived from an EMBL/GenBank/DDBJ whole genome shotgun (WGS) entry which is preliminary data.</text>
</comment>
<sequence length="131" mass="13603">MEAPLRAAGAHSGTRALPLVDPSVLAELDAELPGSARRFALDFARLWGRRRDRLVGAVAAGGTDEAVDAVLSLKVSSMMVGAPRLAWEAARLESALRAGGGDLAEMCAVIAECGVRTVEALGEAWPQDAGH</sequence>
<name>A0ABS9U3A2_9MICC</name>
<dbReference type="EMBL" id="JAKZBV010000001">
    <property type="protein sequence ID" value="MCH6471186.1"/>
    <property type="molecule type" value="Genomic_DNA"/>
</dbReference>